<evidence type="ECO:0000256" key="5">
    <source>
        <dbReference type="ARBA" id="ARBA00038063"/>
    </source>
</evidence>
<evidence type="ECO:0000256" key="2">
    <source>
        <dbReference type="ARBA" id="ARBA00022555"/>
    </source>
</evidence>
<dbReference type="PROSITE" id="PS01195">
    <property type="entry name" value="PEPT_TRNA_HYDROL_1"/>
    <property type="match status" value="1"/>
</dbReference>
<feature type="binding site" evidence="7">
    <location>
        <position position="67"/>
    </location>
    <ligand>
        <name>tRNA</name>
        <dbReference type="ChEBI" id="CHEBI:17843"/>
    </ligand>
</feature>
<dbReference type="GO" id="GO:0072344">
    <property type="term" value="P:rescue of stalled ribosome"/>
    <property type="evidence" value="ECO:0007669"/>
    <property type="project" value="UniProtKB-UniRule"/>
</dbReference>
<gene>
    <name evidence="7" type="primary">pth</name>
    <name evidence="10" type="ORF">CXU09_08050</name>
</gene>
<dbReference type="PANTHER" id="PTHR17224:SF1">
    <property type="entry name" value="PEPTIDYL-TRNA HYDROLASE"/>
    <property type="match status" value="1"/>
</dbReference>
<sequence>MDAPVKMIVGLGNPGRTYEDTRHNAGFMVLDRLAARWGAVFKADRQRKCEVAAGPGVLLVKPSTFMNESGLCVGPMMRFFKLDPRSVFVIHDEVDFPLGVIKLREKGSAGGHNGMKSLIAHMGTQEFPRLRFGIGQPRGKGEMIGHVLGKFRPEERELLDVMLGKAEDAVLYTMEHGITRAGNIFNAVPG</sequence>
<dbReference type="GO" id="GO:0006515">
    <property type="term" value="P:protein quality control for misfolded or incompletely synthesized proteins"/>
    <property type="evidence" value="ECO:0007669"/>
    <property type="project" value="UniProtKB-UniRule"/>
</dbReference>
<reference evidence="10 11" key="1">
    <citation type="journal article" date="2017" name="BMC Genomics">
        <title>Genome sequencing of 39 Akkermansia muciniphila isolates reveals its population structure, genomic and functional diverisity, and global distribution in mammalian gut microbiotas.</title>
        <authorList>
            <person name="Guo X."/>
            <person name="Li S."/>
            <person name="Zhang J."/>
            <person name="Wu F."/>
            <person name="Li X."/>
            <person name="Wu D."/>
            <person name="Zhang M."/>
            <person name="Ou Z."/>
            <person name="Jie Z."/>
            <person name="Yan Q."/>
            <person name="Li P."/>
            <person name="Yi J."/>
            <person name="Peng Y."/>
        </authorList>
    </citation>
    <scope>NUCLEOTIDE SEQUENCE [LARGE SCALE GENOMIC DNA]</scope>
    <source>
        <strain evidence="10 11">GP43</strain>
    </source>
</reference>
<comment type="catalytic activity">
    <reaction evidence="7 8">
        <text>an N-acyl-L-alpha-aminoacyl-tRNA + H2O = an N-acyl-L-amino acid + a tRNA + H(+)</text>
        <dbReference type="Rhea" id="RHEA:54448"/>
        <dbReference type="Rhea" id="RHEA-COMP:10123"/>
        <dbReference type="Rhea" id="RHEA-COMP:13883"/>
        <dbReference type="ChEBI" id="CHEBI:15377"/>
        <dbReference type="ChEBI" id="CHEBI:15378"/>
        <dbReference type="ChEBI" id="CHEBI:59874"/>
        <dbReference type="ChEBI" id="CHEBI:78442"/>
        <dbReference type="ChEBI" id="CHEBI:138191"/>
        <dbReference type="EC" id="3.1.1.29"/>
    </reaction>
</comment>
<feature type="binding site" evidence="7">
    <location>
        <position position="65"/>
    </location>
    <ligand>
        <name>tRNA</name>
        <dbReference type="ChEBI" id="CHEBI:17843"/>
    </ligand>
</feature>
<dbReference type="InterPro" id="IPR036416">
    <property type="entry name" value="Pept_tRNA_hydro_sf"/>
</dbReference>
<organism evidence="10 11">
    <name type="scientific">Akkermansia muciniphila</name>
    <dbReference type="NCBI Taxonomy" id="239935"/>
    <lineage>
        <taxon>Bacteria</taxon>
        <taxon>Pseudomonadati</taxon>
        <taxon>Verrucomicrobiota</taxon>
        <taxon>Verrucomicrobiia</taxon>
        <taxon>Verrucomicrobiales</taxon>
        <taxon>Akkermansiaceae</taxon>
        <taxon>Akkermansia</taxon>
    </lineage>
</organism>
<feature type="active site" description="Proton acceptor" evidence="7">
    <location>
        <position position="23"/>
    </location>
</feature>
<comment type="caution">
    <text evidence="10">The sequence shown here is derived from an EMBL/GenBank/DDBJ whole genome shotgun (WGS) entry which is preliminary data.</text>
</comment>
<dbReference type="PANTHER" id="PTHR17224">
    <property type="entry name" value="PEPTIDYL-TRNA HYDROLASE"/>
    <property type="match status" value="1"/>
</dbReference>
<dbReference type="EC" id="3.1.1.29" evidence="1 7"/>
<keyword evidence="7" id="KW-0963">Cytoplasm</keyword>
<dbReference type="Gene3D" id="3.40.50.1470">
    <property type="entry name" value="Peptidyl-tRNA hydrolase"/>
    <property type="match status" value="1"/>
</dbReference>
<keyword evidence="3 7" id="KW-0378">Hydrolase</keyword>
<dbReference type="InterPro" id="IPR018171">
    <property type="entry name" value="Pept_tRNA_hydro_CS"/>
</dbReference>
<evidence type="ECO:0000256" key="7">
    <source>
        <dbReference type="HAMAP-Rule" id="MF_00083"/>
    </source>
</evidence>
<evidence type="ECO:0000256" key="1">
    <source>
        <dbReference type="ARBA" id="ARBA00013260"/>
    </source>
</evidence>
<protein>
    <recommendedName>
        <fullName evidence="6 7">Peptidyl-tRNA hydrolase</fullName>
        <shortName evidence="7">Pth</shortName>
        <ecNumber evidence="1 7">3.1.1.29</ecNumber>
    </recommendedName>
</protein>
<proteinExistence type="inferred from homology"/>
<keyword evidence="2 7" id="KW-0820">tRNA-binding</keyword>
<dbReference type="NCBIfam" id="TIGR00447">
    <property type="entry name" value="pth"/>
    <property type="match status" value="1"/>
</dbReference>
<comment type="function">
    <text evidence="7">Hydrolyzes ribosome-free peptidyl-tRNAs (with 1 or more amino acids incorporated), which drop off the ribosome during protein synthesis, or as a result of ribosome stalling.</text>
</comment>
<dbReference type="InterPro" id="IPR001328">
    <property type="entry name" value="Pept_tRNA_hydro"/>
</dbReference>
<evidence type="ECO:0000313" key="10">
    <source>
        <dbReference type="EMBL" id="PNC56148.1"/>
    </source>
</evidence>
<feature type="binding site" evidence="7">
    <location>
        <position position="113"/>
    </location>
    <ligand>
        <name>tRNA</name>
        <dbReference type="ChEBI" id="CHEBI:17843"/>
    </ligand>
</feature>
<keyword evidence="4 7" id="KW-0694">RNA-binding</keyword>
<dbReference type="Pfam" id="PF01195">
    <property type="entry name" value="Pept_tRNA_hydro"/>
    <property type="match status" value="1"/>
</dbReference>
<dbReference type="Proteomes" id="UP000235914">
    <property type="component" value="Unassembled WGS sequence"/>
</dbReference>
<dbReference type="AlphaFoldDB" id="A0AAP8NL43"/>
<comment type="subunit">
    <text evidence="7">Monomer.</text>
</comment>
<dbReference type="CDD" id="cd00462">
    <property type="entry name" value="PTH"/>
    <property type="match status" value="1"/>
</dbReference>
<evidence type="ECO:0000256" key="3">
    <source>
        <dbReference type="ARBA" id="ARBA00022801"/>
    </source>
</evidence>
<dbReference type="GO" id="GO:0000049">
    <property type="term" value="F:tRNA binding"/>
    <property type="evidence" value="ECO:0007669"/>
    <property type="project" value="UniProtKB-UniRule"/>
</dbReference>
<dbReference type="RefSeq" id="WP_102735830.1">
    <property type="nucleotide sequence ID" value="NZ_CP072023.1"/>
</dbReference>
<evidence type="ECO:0000256" key="9">
    <source>
        <dbReference type="RuleBase" id="RU004320"/>
    </source>
</evidence>
<evidence type="ECO:0000256" key="8">
    <source>
        <dbReference type="RuleBase" id="RU000673"/>
    </source>
</evidence>
<feature type="site" description="Stabilizes the basic form of H active site to accept a proton" evidence="7">
    <location>
        <position position="92"/>
    </location>
</feature>
<comment type="similarity">
    <text evidence="5 7 9">Belongs to the PTH family.</text>
</comment>
<dbReference type="SUPFAM" id="SSF53178">
    <property type="entry name" value="Peptidyl-tRNA hydrolase-like"/>
    <property type="match status" value="1"/>
</dbReference>
<dbReference type="GO" id="GO:0004045">
    <property type="term" value="F:peptidyl-tRNA hydrolase activity"/>
    <property type="evidence" value="ECO:0007669"/>
    <property type="project" value="UniProtKB-UniRule"/>
</dbReference>
<dbReference type="PROSITE" id="PS01196">
    <property type="entry name" value="PEPT_TRNA_HYDROL_2"/>
    <property type="match status" value="1"/>
</dbReference>
<dbReference type="GO" id="GO:0005737">
    <property type="term" value="C:cytoplasm"/>
    <property type="evidence" value="ECO:0007669"/>
    <property type="project" value="UniProtKB-SubCell"/>
</dbReference>
<name>A0AAP8NL43_9BACT</name>
<feature type="site" description="Discriminates between blocked and unblocked aminoacyl-tRNA" evidence="7">
    <location>
        <position position="13"/>
    </location>
</feature>
<dbReference type="HAMAP" id="MF_00083">
    <property type="entry name" value="Pept_tRNA_hydro_bact"/>
    <property type="match status" value="1"/>
</dbReference>
<evidence type="ECO:0000256" key="6">
    <source>
        <dbReference type="ARBA" id="ARBA00050038"/>
    </source>
</evidence>
<feature type="binding site" evidence="7">
    <location>
        <position position="18"/>
    </location>
    <ligand>
        <name>tRNA</name>
        <dbReference type="ChEBI" id="CHEBI:17843"/>
    </ligand>
</feature>
<comment type="function">
    <text evidence="7">Catalyzes the release of premature peptidyl moieties from peptidyl-tRNA molecules trapped in stalled 50S ribosomal subunits, and thus maintains levels of free tRNAs and 50S ribosomes.</text>
</comment>
<evidence type="ECO:0000313" key="11">
    <source>
        <dbReference type="Proteomes" id="UP000235914"/>
    </source>
</evidence>
<comment type="subcellular location">
    <subcellularLocation>
        <location evidence="7">Cytoplasm</location>
    </subcellularLocation>
</comment>
<evidence type="ECO:0000256" key="4">
    <source>
        <dbReference type="ARBA" id="ARBA00022884"/>
    </source>
</evidence>
<dbReference type="EMBL" id="PJKN01000004">
    <property type="protein sequence ID" value="PNC56148.1"/>
    <property type="molecule type" value="Genomic_DNA"/>
</dbReference>
<dbReference type="FunFam" id="3.40.50.1470:FF:000001">
    <property type="entry name" value="Peptidyl-tRNA hydrolase"/>
    <property type="match status" value="1"/>
</dbReference>
<accession>A0AAP8NL43</accession>